<evidence type="ECO:0000256" key="2">
    <source>
        <dbReference type="ARBA" id="ARBA00023125"/>
    </source>
</evidence>
<reference evidence="6 8" key="2">
    <citation type="journal article" date="2016" name="Front. Microbiol.">
        <title>Industrial Acetogenic Biocatalysts: A Comparative Metabolic and Genomic Analysis.</title>
        <authorList>
            <person name="Bengelsdorf F."/>
            <person name="Poehlein A."/>
            <person name="Sonja S."/>
            <person name="Erz C."/>
            <person name="Hummel T."/>
            <person name="Hoffmeister S."/>
            <person name="Daniel R."/>
            <person name="Durre P."/>
        </authorList>
    </citation>
    <scope>NUCLEOTIDE SEQUENCE [LARGE SCALE GENOMIC DNA]</scope>
    <source>
        <strain evidence="6 8">PTA-10522</strain>
    </source>
</reference>
<dbReference type="Gene3D" id="1.20.120.530">
    <property type="entry name" value="GntR ligand-binding domain-like"/>
    <property type="match status" value="1"/>
</dbReference>
<dbReference type="GO" id="GO:0003700">
    <property type="term" value="F:DNA-binding transcription factor activity"/>
    <property type="evidence" value="ECO:0007669"/>
    <property type="project" value="InterPro"/>
</dbReference>
<evidence type="ECO:0000259" key="4">
    <source>
        <dbReference type="PROSITE" id="PS50949"/>
    </source>
</evidence>
<organism evidence="5 7">
    <name type="scientific">Clostridium coskatii</name>
    <dbReference type="NCBI Taxonomy" id="1705578"/>
    <lineage>
        <taxon>Bacteria</taxon>
        <taxon>Bacillati</taxon>
        <taxon>Bacillota</taxon>
        <taxon>Clostridia</taxon>
        <taxon>Eubacteriales</taxon>
        <taxon>Clostridiaceae</taxon>
        <taxon>Clostridium</taxon>
    </lineage>
</organism>
<evidence type="ECO:0000313" key="7">
    <source>
        <dbReference type="Proteomes" id="UP000077384"/>
    </source>
</evidence>
<dbReference type="PROSITE" id="PS50949">
    <property type="entry name" value="HTH_GNTR"/>
    <property type="match status" value="1"/>
</dbReference>
<comment type="caution">
    <text evidence="5">The sequence shown here is derived from an EMBL/GenBank/DDBJ whole genome shotgun (WGS) entry which is preliminary data.</text>
</comment>
<dbReference type="InterPro" id="IPR011711">
    <property type="entry name" value="GntR_C"/>
</dbReference>
<dbReference type="RefSeq" id="WP_063600253.1">
    <property type="nucleotide sequence ID" value="NZ_LITQ01000003.1"/>
</dbReference>
<name>A0A166U2C1_9CLOT</name>
<dbReference type="EMBL" id="LROR01000054">
    <property type="protein sequence ID" value="OBR93225.1"/>
    <property type="molecule type" value="Genomic_DNA"/>
</dbReference>
<dbReference type="AlphaFoldDB" id="A0A166U2C1"/>
<dbReference type="InterPro" id="IPR008920">
    <property type="entry name" value="TF_FadR/GntR_C"/>
</dbReference>
<keyword evidence="8" id="KW-1185">Reference proteome</keyword>
<accession>A0A166U2C1</accession>
<dbReference type="PATRIC" id="fig|1705578.3.peg.2685"/>
<dbReference type="InterPro" id="IPR036390">
    <property type="entry name" value="WH_DNA-bd_sf"/>
</dbReference>
<dbReference type="InterPro" id="IPR036388">
    <property type="entry name" value="WH-like_DNA-bd_sf"/>
</dbReference>
<dbReference type="EMBL" id="LITQ01000003">
    <property type="protein sequence ID" value="OAA94481.1"/>
    <property type="molecule type" value="Genomic_DNA"/>
</dbReference>
<dbReference type="SUPFAM" id="SSF48008">
    <property type="entry name" value="GntR ligand-binding domain-like"/>
    <property type="match status" value="1"/>
</dbReference>
<keyword evidence="2" id="KW-0238">DNA-binding</keyword>
<evidence type="ECO:0000313" key="5">
    <source>
        <dbReference type="EMBL" id="OAA94481.1"/>
    </source>
</evidence>
<feature type="domain" description="HTH gntR-type" evidence="4">
    <location>
        <begin position="8"/>
        <end position="76"/>
    </location>
</feature>
<dbReference type="Proteomes" id="UP000093694">
    <property type="component" value="Unassembled WGS sequence"/>
</dbReference>
<evidence type="ECO:0000256" key="3">
    <source>
        <dbReference type="ARBA" id="ARBA00023163"/>
    </source>
</evidence>
<keyword evidence="1" id="KW-0805">Transcription regulation</keyword>
<proteinExistence type="predicted"/>
<dbReference type="Gene3D" id="1.10.10.10">
    <property type="entry name" value="Winged helix-like DNA-binding domain superfamily/Winged helix DNA-binding domain"/>
    <property type="match status" value="1"/>
</dbReference>
<evidence type="ECO:0000256" key="1">
    <source>
        <dbReference type="ARBA" id="ARBA00023015"/>
    </source>
</evidence>
<dbReference type="SUPFAM" id="SSF46785">
    <property type="entry name" value="Winged helix' DNA-binding domain"/>
    <property type="match status" value="1"/>
</dbReference>
<dbReference type="Proteomes" id="UP000077384">
    <property type="component" value="Unassembled WGS sequence"/>
</dbReference>
<dbReference type="PANTHER" id="PTHR43537:SF5">
    <property type="entry name" value="UXU OPERON TRANSCRIPTIONAL REGULATOR"/>
    <property type="match status" value="1"/>
</dbReference>
<keyword evidence="3" id="KW-0804">Transcription</keyword>
<dbReference type="InterPro" id="IPR000524">
    <property type="entry name" value="Tscrpt_reg_HTH_GntR"/>
</dbReference>
<dbReference type="GO" id="GO:0003677">
    <property type="term" value="F:DNA binding"/>
    <property type="evidence" value="ECO:0007669"/>
    <property type="project" value="UniProtKB-KW"/>
</dbReference>
<dbReference type="SMART" id="SM00895">
    <property type="entry name" value="FCD"/>
    <property type="match status" value="1"/>
</dbReference>
<sequence>MSESTENKNVVQSIIEKIQNMILHDELKIGDKLPPERQLTEIWKVGRPALREALKALEIIGLIERKHGQGNFISNNINDSYYKPLSISFKLSNGSIEDLFDLREVLESSSVKATAKNASKQDIKKLYKIYKNMINENDESKKAEFDKEFHYEIIKLSGNELFITTWNSLSYLMDIFIDKTVNISIYEEKSIPNIYEEHLCILRAIESHNPNGAEEALKNHLKKIDMELLKKMN</sequence>
<dbReference type="CDD" id="cd07377">
    <property type="entry name" value="WHTH_GntR"/>
    <property type="match status" value="1"/>
</dbReference>
<protein>
    <submittedName>
        <fullName evidence="6">Glc operon transcriptional activator</fullName>
    </submittedName>
    <submittedName>
        <fullName evidence="5">HTH-type transcriptional regulator LutR</fullName>
    </submittedName>
</protein>
<evidence type="ECO:0000313" key="8">
    <source>
        <dbReference type="Proteomes" id="UP000093694"/>
    </source>
</evidence>
<dbReference type="SMART" id="SM00345">
    <property type="entry name" value="HTH_GNTR"/>
    <property type="match status" value="1"/>
</dbReference>
<dbReference type="Pfam" id="PF00392">
    <property type="entry name" value="GntR"/>
    <property type="match status" value="1"/>
</dbReference>
<reference evidence="5 7" key="1">
    <citation type="journal article" date="2015" name="Biotechnol. Bioeng.">
        <title>Genome sequence and phenotypic characterization of Caulobacter segnis.</title>
        <authorList>
            <person name="Patel S."/>
            <person name="Fletcher B."/>
            <person name="Scott D.C."/>
            <person name="Ely B."/>
        </authorList>
    </citation>
    <scope>NUCLEOTIDE SEQUENCE [LARGE SCALE GENOMIC DNA]</scope>
    <source>
        <strain evidence="5 7">PS02</strain>
    </source>
</reference>
<gene>
    <name evidence="5" type="primary">lutR_2</name>
    <name evidence="6" type="synonym">glcC</name>
    <name evidence="6" type="ORF">CLCOS_26970</name>
    <name evidence="5" type="ORF">WX73_03027</name>
</gene>
<dbReference type="Pfam" id="PF07729">
    <property type="entry name" value="FCD"/>
    <property type="match status" value="1"/>
</dbReference>
<evidence type="ECO:0000313" key="6">
    <source>
        <dbReference type="EMBL" id="OBR93225.1"/>
    </source>
</evidence>
<dbReference type="PRINTS" id="PR00035">
    <property type="entry name" value="HTHGNTR"/>
</dbReference>
<dbReference type="PANTHER" id="PTHR43537">
    <property type="entry name" value="TRANSCRIPTIONAL REGULATOR, GNTR FAMILY"/>
    <property type="match status" value="1"/>
</dbReference>